<evidence type="ECO:0000256" key="1">
    <source>
        <dbReference type="ARBA" id="ARBA00022737"/>
    </source>
</evidence>
<dbReference type="InterPro" id="IPR000644">
    <property type="entry name" value="CBS_dom"/>
</dbReference>
<dbReference type="PANTHER" id="PTHR48108">
    <property type="entry name" value="CBS DOMAIN-CONTAINING PROTEIN CBSX2, CHLOROPLASTIC"/>
    <property type="match status" value="1"/>
</dbReference>
<feature type="domain" description="CBS" evidence="3">
    <location>
        <begin position="10"/>
        <end position="66"/>
    </location>
</feature>
<dbReference type="RefSeq" id="WP_205118367.1">
    <property type="nucleotide sequence ID" value="NZ_JAFBCM010000001.1"/>
</dbReference>
<proteinExistence type="predicted"/>
<gene>
    <name evidence="4" type="ORF">ACFOUW_38340</name>
</gene>
<dbReference type="SUPFAM" id="SSF54631">
    <property type="entry name" value="CBS-domain pair"/>
    <property type="match status" value="1"/>
</dbReference>
<dbReference type="Gene3D" id="3.10.580.10">
    <property type="entry name" value="CBS-domain"/>
    <property type="match status" value="1"/>
</dbReference>
<reference evidence="5" key="1">
    <citation type="journal article" date="2019" name="Int. J. Syst. Evol. Microbiol.">
        <title>The Global Catalogue of Microorganisms (GCM) 10K type strain sequencing project: providing services to taxonomists for standard genome sequencing and annotation.</title>
        <authorList>
            <consortium name="The Broad Institute Genomics Platform"/>
            <consortium name="The Broad Institute Genome Sequencing Center for Infectious Disease"/>
            <person name="Wu L."/>
            <person name="Ma J."/>
        </authorList>
    </citation>
    <scope>NUCLEOTIDE SEQUENCE [LARGE SCALE GENOMIC DNA]</scope>
    <source>
        <strain evidence="5">CGMCC 4.7241</strain>
    </source>
</reference>
<keyword evidence="2" id="KW-0129">CBS domain</keyword>
<dbReference type="EMBL" id="JBHRZH010000056">
    <property type="protein sequence ID" value="MFC3766740.1"/>
    <property type="molecule type" value="Genomic_DNA"/>
</dbReference>
<dbReference type="PROSITE" id="PS51371">
    <property type="entry name" value="CBS"/>
    <property type="match status" value="1"/>
</dbReference>
<evidence type="ECO:0000313" key="4">
    <source>
        <dbReference type="EMBL" id="MFC3766740.1"/>
    </source>
</evidence>
<organism evidence="4 5">
    <name type="scientific">Tenggerimyces flavus</name>
    <dbReference type="NCBI Taxonomy" id="1708749"/>
    <lineage>
        <taxon>Bacteria</taxon>
        <taxon>Bacillati</taxon>
        <taxon>Actinomycetota</taxon>
        <taxon>Actinomycetes</taxon>
        <taxon>Propionibacteriales</taxon>
        <taxon>Nocardioidaceae</taxon>
        <taxon>Tenggerimyces</taxon>
    </lineage>
</organism>
<evidence type="ECO:0000313" key="5">
    <source>
        <dbReference type="Proteomes" id="UP001595699"/>
    </source>
</evidence>
<keyword evidence="1" id="KW-0677">Repeat</keyword>
<keyword evidence="5" id="KW-1185">Reference proteome</keyword>
<dbReference type="Proteomes" id="UP001595699">
    <property type="component" value="Unassembled WGS sequence"/>
</dbReference>
<dbReference type="PANTHER" id="PTHR48108:SF34">
    <property type="entry name" value="CBS DOMAIN-CONTAINING PROTEIN YHCV"/>
    <property type="match status" value="1"/>
</dbReference>
<evidence type="ECO:0000256" key="2">
    <source>
        <dbReference type="PROSITE-ProRule" id="PRU00703"/>
    </source>
</evidence>
<dbReference type="InterPro" id="IPR046342">
    <property type="entry name" value="CBS_dom_sf"/>
</dbReference>
<dbReference type="Pfam" id="PF00571">
    <property type="entry name" value="CBS"/>
    <property type="match status" value="1"/>
</dbReference>
<dbReference type="InterPro" id="IPR051462">
    <property type="entry name" value="CBS_domain-containing"/>
</dbReference>
<sequence length="93" mass="10070">MTVQTVGDVMTAEPVRVPSTATSTEAARKLRDHNIGDVLVVDDEALRGIITDRDLAVRIIAEGRDPDATIVGEVCSSEVVTVTRPRWPSMRSP</sequence>
<evidence type="ECO:0000259" key="3">
    <source>
        <dbReference type="PROSITE" id="PS51371"/>
    </source>
</evidence>
<comment type="caution">
    <text evidence="4">The sequence shown here is derived from an EMBL/GenBank/DDBJ whole genome shotgun (WGS) entry which is preliminary data.</text>
</comment>
<name>A0ABV7YS76_9ACTN</name>
<protein>
    <submittedName>
        <fullName evidence="4">CBS domain-containing protein</fullName>
    </submittedName>
</protein>
<dbReference type="SMART" id="SM00116">
    <property type="entry name" value="CBS"/>
    <property type="match status" value="1"/>
</dbReference>
<accession>A0ABV7YS76</accession>